<evidence type="ECO:0000313" key="2">
    <source>
        <dbReference type="EMBL" id="MDO7253203.1"/>
    </source>
</evidence>
<sequence>MKEDALKWNKRHTDDVMPILQSDLLIKFVDILPLGRVLDIACGNGRNSRFLASRGFICECVDISSVAIKKLQNIQGIIPVCLDLDEYKITPDSYDVILDFYFLDRRLFDGIKRGLKRGGVFLMETFVADKDYPIDISEQKILYKGELEEIFNDFEILFHDEIYIKRLGEKTKALQFCARKKSK</sequence>
<dbReference type="Gene3D" id="3.40.50.150">
    <property type="entry name" value="Vaccinia Virus protein VP39"/>
    <property type="match status" value="1"/>
</dbReference>
<dbReference type="EMBL" id="JAUPEV010000006">
    <property type="protein sequence ID" value="MDO7253203.1"/>
    <property type="molecule type" value="Genomic_DNA"/>
</dbReference>
<dbReference type="EC" id="2.1.-.-" evidence="3"/>
<protein>
    <submittedName>
        <fullName evidence="3">Class I SAM-dependent methyltransferase</fullName>
        <ecNumber evidence="3">2.1.-.-</ecNumber>
    </submittedName>
</protein>
<dbReference type="InterPro" id="IPR015985">
    <property type="entry name" value="TehB-like_dom"/>
</dbReference>
<evidence type="ECO:0000313" key="3">
    <source>
        <dbReference type="EMBL" id="MDP2539127.1"/>
    </source>
</evidence>
<feature type="domain" description="Tellurite resistance methyltransferase TehB-like" evidence="1">
    <location>
        <begin position="26"/>
        <end position="161"/>
    </location>
</feature>
<reference evidence="2" key="2">
    <citation type="submission" date="2023-07" db="EMBL/GenBank/DDBJ databases">
        <authorList>
            <person name="Aydin F."/>
            <person name="Tarhane S."/>
            <person name="Saticioglu I.B."/>
            <person name="Karakaya E."/>
            <person name="Abay S."/>
            <person name="Guran O."/>
            <person name="Bozkurt E."/>
            <person name="Uzum N."/>
            <person name="Olgun K."/>
            <person name="Jablonski D."/>
        </authorList>
    </citation>
    <scope>NUCLEOTIDE SEQUENCE</scope>
    <source>
        <strain evidence="2">Faydin-H75</strain>
    </source>
</reference>
<name>A0AA90PS44_9HELI</name>
<dbReference type="GO" id="GO:0032259">
    <property type="term" value="P:methylation"/>
    <property type="evidence" value="ECO:0007669"/>
    <property type="project" value="UniProtKB-KW"/>
</dbReference>
<dbReference type="RefSeq" id="WP_305517050.1">
    <property type="nucleotide sequence ID" value="NZ_JAUPEV010000006.1"/>
</dbReference>
<dbReference type="Proteomes" id="UP001240777">
    <property type="component" value="Unassembled WGS sequence"/>
</dbReference>
<keyword evidence="5" id="KW-1185">Reference proteome</keyword>
<accession>A0AA90PS44</accession>
<evidence type="ECO:0000313" key="5">
    <source>
        <dbReference type="Proteomes" id="UP001240777"/>
    </source>
</evidence>
<gene>
    <name evidence="2" type="ORF">Q5I04_04680</name>
    <name evidence="3" type="ORF">Q5I06_04995</name>
</gene>
<dbReference type="AlphaFoldDB" id="A0AA90PS44"/>
<keyword evidence="3" id="KW-0808">Transferase</keyword>
<proteinExistence type="predicted"/>
<evidence type="ECO:0000259" key="1">
    <source>
        <dbReference type="Pfam" id="PF03848"/>
    </source>
</evidence>
<organism evidence="3 4">
    <name type="scientific">Helicobacter cappadocius</name>
    <dbReference type="NCBI Taxonomy" id="3063998"/>
    <lineage>
        <taxon>Bacteria</taxon>
        <taxon>Pseudomonadati</taxon>
        <taxon>Campylobacterota</taxon>
        <taxon>Epsilonproteobacteria</taxon>
        <taxon>Campylobacterales</taxon>
        <taxon>Helicobacteraceae</taxon>
        <taxon>Helicobacter</taxon>
    </lineage>
</organism>
<dbReference type="InterPro" id="IPR029063">
    <property type="entry name" value="SAM-dependent_MTases_sf"/>
</dbReference>
<dbReference type="Pfam" id="PF03848">
    <property type="entry name" value="TehB"/>
    <property type="match status" value="1"/>
</dbReference>
<dbReference type="CDD" id="cd02440">
    <property type="entry name" value="AdoMet_MTases"/>
    <property type="match status" value="1"/>
</dbReference>
<dbReference type="GO" id="GO:0008168">
    <property type="term" value="F:methyltransferase activity"/>
    <property type="evidence" value="ECO:0007669"/>
    <property type="project" value="UniProtKB-KW"/>
</dbReference>
<reference evidence="3 5" key="1">
    <citation type="submission" date="2023-07" db="EMBL/GenBank/DDBJ databases">
        <title>Unpublished Manusciprt.</title>
        <authorList>
            <person name="Aydin F."/>
            <person name="Tarhane S."/>
            <person name="Saticioglu I.B."/>
            <person name="Karakaya E."/>
            <person name="Abay S."/>
            <person name="Guran O."/>
            <person name="Bozkurt E."/>
            <person name="Uzum N."/>
            <person name="Olgun K."/>
            <person name="Jablonski D."/>
        </authorList>
    </citation>
    <scope>NUCLEOTIDE SEQUENCE</scope>
    <source>
        <strain evidence="5">faydin-H75</strain>
        <strain evidence="3">Faydin-H76</strain>
    </source>
</reference>
<comment type="caution">
    <text evidence="3">The sequence shown here is derived from an EMBL/GenBank/DDBJ whole genome shotgun (WGS) entry which is preliminary data.</text>
</comment>
<dbReference type="EMBL" id="JAUYZK010000006">
    <property type="protein sequence ID" value="MDP2539127.1"/>
    <property type="molecule type" value="Genomic_DNA"/>
</dbReference>
<keyword evidence="3" id="KW-0489">Methyltransferase</keyword>
<dbReference type="Proteomes" id="UP001177258">
    <property type="component" value="Unassembled WGS sequence"/>
</dbReference>
<dbReference type="SUPFAM" id="SSF53335">
    <property type="entry name" value="S-adenosyl-L-methionine-dependent methyltransferases"/>
    <property type="match status" value="1"/>
</dbReference>
<evidence type="ECO:0000313" key="4">
    <source>
        <dbReference type="Proteomes" id="UP001177258"/>
    </source>
</evidence>
<reference evidence="2 4" key="3">
    <citation type="journal article" date="2024" name="Syst. Appl. Microbiol.">
        <title>Helicobacter cappadocius sp. nov., from lizards: The first psychrotrophic Helicobacter species.</title>
        <authorList>
            <person name="Aydin F."/>
            <person name="Tarhane S."/>
            <person name="Karakaya E."/>
            <person name="Abay S."/>
            <person name="Kayman T."/>
            <person name="Guran O."/>
            <person name="Bozkurt E."/>
            <person name="Uzum N."/>
            <person name="Avci A."/>
            <person name="Olgun K."/>
            <person name="Jablonski D."/>
            <person name="Guran C."/>
            <person name="Burcin Saticioglu I."/>
        </authorList>
    </citation>
    <scope>NUCLEOTIDE SEQUENCE [LARGE SCALE GENOMIC DNA]</scope>
    <source>
        <strain evidence="2">Faydin-H75</strain>
        <strain evidence="4">faydin-H76</strain>
    </source>
</reference>